<reference evidence="1 2" key="1">
    <citation type="submission" date="2021-06" db="EMBL/GenBank/DDBJ databases">
        <title>Caerostris extrusa draft genome.</title>
        <authorList>
            <person name="Kono N."/>
            <person name="Arakawa K."/>
        </authorList>
    </citation>
    <scope>NUCLEOTIDE SEQUENCE [LARGE SCALE GENOMIC DNA]</scope>
</reference>
<evidence type="ECO:0000313" key="1">
    <source>
        <dbReference type="EMBL" id="GIY09829.1"/>
    </source>
</evidence>
<dbReference type="EMBL" id="BPLR01006433">
    <property type="protein sequence ID" value="GIY09829.1"/>
    <property type="molecule type" value="Genomic_DNA"/>
</dbReference>
<dbReference type="AlphaFoldDB" id="A0AAV4QKJ3"/>
<comment type="caution">
    <text evidence="1">The sequence shown here is derived from an EMBL/GenBank/DDBJ whole genome shotgun (WGS) entry which is preliminary data.</text>
</comment>
<evidence type="ECO:0000313" key="2">
    <source>
        <dbReference type="Proteomes" id="UP001054945"/>
    </source>
</evidence>
<organism evidence="1 2">
    <name type="scientific">Caerostris extrusa</name>
    <name type="common">Bark spider</name>
    <name type="synonym">Caerostris bankana</name>
    <dbReference type="NCBI Taxonomy" id="172846"/>
    <lineage>
        <taxon>Eukaryota</taxon>
        <taxon>Metazoa</taxon>
        <taxon>Ecdysozoa</taxon>
        <taxon>Arthropoda</taxon>
        <taxon>Chelicerata</taxon>
        <taxon>Arachnida</taxon>
        <taxon>Araneae</taxon>
        <taxon>Araneomorphae</taxon>
        <taxon>Entelegynae</taxon>
        <taxon>Araneoidea</taxon>
        <taxon>Araneidae</taxon>
        <taxon>Caerostris</taxon>
    </lineage>
</organism>
<sequence>MEGRALQTPFKEVVTRPTQDTKSANLPGCSTSFSSSLFCKSKTSFQSGVNVRINSQGISNDIRNIFFNKFDRCLRKCEIYIKIDDLREAVPSEYAKDCSL</sequence>
<gene>
    <name evidence="1" type="ORF">CEXT_331181</name>
</gene>
<proteinExistence type="predicted"/>
<name>A0AAV4QKJ3_CAEEX</name>
<dbReference type="Proteomes" id="UP001054945">
    <property type="component" value="Unassembled WGS sequence"/>
</dbReference>
<keyword evidence="2" id="KW-1185">Reference proteome</keyword>
<accession>A0AAV4QKJ3</accession>
<protein>
    <submittedName>
        <fullName evidence="1">Uncharacterized protein</fullName>
    </submittedName>
</protein>